<sequence>MAAMVEPDYVPGSVSVNPTNGHGLEESRHSWEKEFSMIINTFNQCPLLRQLNLTLTIHEILQKLKGMNGDHANNEKATTKLMEEWKKEDSCEEYGTERLLEMGLTEVIGLLGEWRKKMVEEEGRIEAWNLLSAIEQAAQDENMMKCVKQQLGEEYYETLDMDMKQSIDLFFWYECCMHKDQNSFKAGNTAMIALWEKQDIEGPVLLANKANATAKATLTEDKTAALEASTHGGAKMAAIAGVVFKNRDKRKEKAREKKKAYTRYMQNALKKKFRQFPDMSHNRSASHGDAAECEVDKKNPGFTNIKKNLLAAMKCPRTLEELAVLALIHQSITISYL</sequence>
<dbReference type="EMBL" id="ML179353">
    <property type="protein sequence ID" value="THU89887.1"/>
    <property type="molecule type" value="Genomic_DNA"/>
</dbReference>
<dbReference type="AlphaFoldDB" id="A0A4S8LL34"/>
<name>A0A4S8LL34_DENBC</name>
<accession>A0A4S8LL34</accession>
<evidence type="ECO:0000256" key="1">
    <source>
        <dbReference type="SAM" id="MobiDB-lite"/>
    </source>
</evidence>
<dbReference type="OrthoDB" id="3052721at2759"/>
<reference evidence="2 3" key="1">
    <citation type="journal article" date="2019" name="Nat. Ecol. Evol.">
        <title>Megaphylogeny resolves global patterns of mushroom evolution.</title>
        <authorList>
            <person name="Varga T."/>
            <person name="Krizsan K."/>
            <person name="Foldi C."/>
            <person name="Dima B."/>
            <person name="Sanchez-Garcia M."/>
            <person name="Sanchez-Ramirez S."/>
            <person name="Szollosi G.J."/>
            <person name="Szarkandi J.G."/>
            <person name="Papp V."/>
            <person name="Albert L."/>
            <person name="Andreopoulos W."/>
            <person name="Angelini C."/>
            <person name="Antonin V."/>
            <person name="Barry K.W."/>
            <person name="Bougher N.L."/>
            <person name="Buchanan P."/>
            <person name="Buyck B."/>
            <person name="Bense V."/>
            <person name="Catcheside P."/>
            <person name="Chovatia M."/>
            <person name="Cooper J."/>
            <person name="Damon W."/>
            <person name="Desjardin D."/>
            <person name="Finy P."/>
            <person name="Geml J."/>
            <person name="Haridas S."/>
            <person name="Hughes K."/>
            <person name="Justo A."/>
            <person name="Karasinski D."/>
            <person name="Kautmanova I."/>
            <person name="Kiss B."/>
            <person name="Kocsube S."/>
            <person name="Kotiranta H."/>
            <person name="LaButti K.M."/>
            <person name="Lechner B.E."/>
            <person name="Liimatainen K."/>
            <person name="Lipzen A."/>
            <person name="Lukacs Z."/>
            <person name="Mihaltcheva S."/>
            <person name="Morgado L.N."/>
            <person name="Niskanen T."/>
            <person name="Noordeloos M.E."/>
            <person name="Ohm R.A."/>
            <person name="Ortiz-Santana B."/>
            <person name="Ovrebo C."/>
            <person name="Racz N."/>
            <person name="Riley R."/>
            <person name="Savchenko A."/>
            <person name="Shiryaev A."/>
            <person name="Soop K."/>
            <person name="Spirin V."/>
            <person name="Szebenyi C."/>
            <person name="Tomsovsky M."/>
            <person name="Tulloss R.E."/>
            <person name="Uehling J."/>
            <person name="Grigoriev I.V."/>
            <person name="Vagvolgyi C."/>
            <person name="Papp T."/>
            <person name="Martin F.M."/>
            <person name="Miettinen O."/>
            <person name="Hibbett D.S."/>
            <person name="Nagy L.G."/>
        </authorList>
    </citation>
    <scope>NUCLEOTIDE SEQUENCE [LARGE SCALE GENOMIC DNA]</scope>
    <source>
        <strain evidence="2 3">CBS 962.96</strain>
    </source>
</reference>
<proteinExistence type="predicted"/>
<evidence type="ECO:0000313" key="3">
    <source>
        <dbReference type="Proteomes" id="UP000297245"/>
    </source>
</evidence>
<evidence type="ECO:0000313" key="2">
    <source>
        <dbReference type="EMBL" id="THU89887.1"/>
    </source>
</evidence>
<dbReference type="Proteomes" id="UP000297245">
    <property type="component" value="Unassembled WGS sequence"/>
</dbReference>
<gene>
    <name evidence="2" type="ORF">K435DRAFT_802407</name>
</gene>
<organism evidence="2 3">
    <name type="scientific">Dendrothele bispora (strain CBS 962.96)</name>
    <dbReference type="NCBI Taxonomy" id="1314807"/>
    <lineage>
        <taxon>Eukaryota</taxon>
        <taxon>Fungi</taxon>
        <taxon>Dikarya</taxon>
        <taxon>Basidiomycota</taxon>
        <taxon>Agaricomycotina</taxon>
        <taxon>Agaricomycetes</taxon>
        <taxon>Agaricomycetidae</taxon>
        <taxon>Agaricales</taxon>
        <taxon>Agaricales incertae sedis</taxon>
        <taxon>Dendrothele</taxon>
    </lineage>
</organism>
<keyword evidence="3" id="KW-1185">Reference proteome</keyword>
<protein>
    <submittedName>
        <fullName evidence="2">Uncharacterized protein</fullName>
    </submittedName>
</protein>
<feature type="region of interest" description="Disordered" evidence="1">
    <location>
        <begin position="1"/>
        <end position="27"/>
    </location>
</feature>